<dbReference type="EMBL" id="MN738917">
    <property type="protein sequence ID" value="QHT31307.1"/>
    <property type="molecule type" value="Genomic_DNA"/>
</dbReference>
<organism evidence="1">
    <name type="scientific">viral metagenome</name>
    <dbReference type="NCBI Taxonomy" id="1070528"/>
    <lineage>
        <taxon>unclassified sequences</taxon>
        <taxon>metagenomes</taxon>
        <taxon>organismal metagenomes</taxon>
    </lineage>
</organism>
<name>A0A6C0EQL1_9ZZZZ</name>
<dbReference type="AlphaFoldDB" id="A0A6C0EQL1"/>
<accession>A0A6C0EQL1</accession>
<sequence>MSISVIFFVLFIISINHIGLQMDDTIIDPQMLNYDNIYNENTKKSNNEVQSILYNQIDINIIIFLTIHNDKIYNIIPKKLYAESKKILKYITKNKTNYFIEFENVFCKIMLYENHFQLDILMRLMSLFKKLYKYVHYCSKKNVSSKQIYRDICRNIIQYVIYILILDDRINMKEMYSFENNIIGFLDSCIDLLEDGKYLYNNCSFYQFIHHIPFIHL</sequence>
<evidence type="ECO:0000313" key="1">
    <source>
        <dbReference type="EMBL" id="QHT31307.1"/>
    </source>
</evidence>
<reference evidence="1" key="1">
    <citation type="journal article" date="2020" name="Nature">
        <title>Giant virus diversity and host interactions through global metagenomics.</title>
        <authorList>
            <person name="Schulz F."/>
            <person name="Roux S."/>
            <person name="Paez-Espino D."/>
            <person name="Jungbluth S."/>
            <person name="Walsh D.A."/>
            <person name="Denef V.J."/>
            <person name="McMahon K.D."/>
            <person name="Konstantinidis K.T."/>
            <person name="Eloe-Fadrosh E.A."/>
            <person name="Kyrpides N.C."/>
            <person name="Woyke T."/>
        </authorList>
    </citation>
    <scope>NUCLEOTIDE SEQUENCE</scope>
    <source>
        <strain evidence="1">GVMAG-M-3300009155-2</strain>
    </source>
</reference>
<protein>
    <submittedName>
        <fullName evidence="1">Uncharacterized protein</fullName>
    </submittedName>
</protein>
<proteinExistence type="predicted"/>